<reference evidence="2" key="1">
    <citation type="submission" date="2018-06" db="EMBL/GenBank/DDBJ databases">
        <authorList>
            <person name="Zhirakovskaya E."/>
        </authorList>
    </citation>
    <scope>NUCLEOTIDE SEQUENCE</scope>
</reference>
<dbReference type="PANTHER" id="PTHR33269">
    <property type="entry name" value="NADH-UBIQUINONE OXIDOREDUCTASE CHAIN 6"/>
    <property type="match status" value="1"/>
</dbReference>
<dbReference type="AlphaFoldDB" id="A0A3B1DSU3"/>
<feature type="transmembrane region" description="Helical" evidence="1">
    <location>
        <begin position="34"/>
        <end position="53"/>
    </location>
</feature>
<evidence type="ECO:0000313" key="2">
    <source>
        <dbReference type="EMBL" id="VAX41991.1"/>
    </source>
</evidence>
<keyword evidence="1" id="KW-1133">Transmembrane helix</keyword>
<feature type="transmembrane region" description="Helical" evidence="1">
    <location>
        <begin position="156"/>
        <end position="174"/>
    </location>
</feature>
<accession>A0A3B1DSU3</accession>
<dbReference type="GO" id="GO:0008137">
    <property type="term" value="F:NADH dehydrogenase (ubiquinone) activity"/>
    <property type="evidence" value="ECO:0007669"/>
    <property type="project" value="InterPro"/>
</dbReference>
<evidence type="ECO:0000256" key="1">
    <source>
        <dbReference type="SAM" id="Phobius"/>
    </source>
</evidence>
<keyword evidence="1" id="KW-0472">Membrane</keyword>
<dbReference type="Pfam" id="PF00499">
    <property type="entry name" value="Oxidored_q3"/>
    <property type="match status" value="1"/>
</dbReference>
<sequence>MDHLINPFLLFLGLAIGGLGLCMAMPRRRVNPRVLGVVLGGLGIGIVLLGLGLKNPDHLPNYNFYIFSAIMLGSALRVVTHPRPVYAALYFVLTILASAGLYLILSAEFMAFALVIVYAGAILITYLFVIMLATQAPSEDKLEALAEYDIEARSPIVAALTGFVLLASLTTMLFRGADELPAPVAPVENALLAEMPNRVTPEKVMTSLWRLGELEEGEEFVSLDPTTSTVTLRASGGGERVVALPAELGVKNVEAIGFDLLDAHPGSIEIAGVILLMAM</sequence>
<dbReference type="GO" id="GO:0016491">
    <property type="term" value="F:oxidoreductase activity"/>
    <property type="evidence" value="ECO:0007669"/>
    <property type="project" value="UniProtKB-KW"/>
</dbReference>
<proteinExistence type="predicted"/>
<feature type="transmembrane region" description="Helical" evidence="1">
    <location>
        <begin position="62"/>
        <end position="79"/>
    </location>
</feature>
<feature type="transmembrane region" description="Helical" evidence="1">
    <location>
        <begin position="112"/>
        <end position="136"/>
    </location>
</feature>
<feature type="non-terminal residue" evidence="2">
    <location>
        <position position="279"/>
    </location>
</feature>
<dbReference type="InterPro" id="IPR042106">
    <property type="entry name" value="Nuo/plastoQ_OxRdtase_6_NuoJ"/>
</dbReference>
<protein>
    <submittedName>
        <fullName evidence="2">NADH-ubiquinone oxidoreductase chain J</fullName>
        <ecNumber evidence="2">1.6.5.3</ecNumber>
    </submittedName>
</protein>
<feature type="transmembrane region" description="Helical" evidence="1">
    <location>
        <begin position="85"/>
        <end position="105"/>
    </location>
</feature>
<keyword evidence="1" id="KW-0812">Transmembrane</keyword>
<keyword evidence="2" id="KW-0830">Ubiquinone</keyword>
<gene>
    <name evidence="2" type="ORF">MNBD_PLANCTO03-350</name>
</gene>
<dbReference type="InterPro" id="IPR001457">
    <property type="entry name" value="NADH_UbQ/plastoQ_OxRdtase_su6"/>
</dbReference>
<dbReference type="PANTHER" id="PTHR33269:SF17">
    <property type="entry name" value="NADH-UBIQUINONE OXIDOREDUCTASE CHAIN 6"/>
    <property type="match status" value="1"/>
</dbReference>
<organism evidence="2">
    <name type="scientific">hydrothermal vent metagenome</name>
    <dbReference type="NCBI Taxonomy" id="652676"/>
    <lineage>
        <taxon>unclassified sequences</taxon>
        <taxon>metagenomes</taxon>
        <taxon>ecological metagenomes</taxon>
    </lineage>
</organism>
<name>A0A3B1DSU3_9ZZZZ</name>
<dbReference type="EMBL" id="UOGK01000623">
    <property type="protein sequence ID" value="VAX41991.1"/>
    <property type="molecule type" value="Genomic_DNA"/>
</dbReference>
<dbReference type="EC" id="1.6.5.3" evidence="2"/>
<dbReference type="Gene3D" id="1.20.120.1200">
    <property type="entry name" value="NADH-ubiquinone/plastoquinone oxidoreductase chain 6, subunit NuoJ"/>
    <property type="match status" value="1"/>
</dbReference>
<keyword evidence="2" id="KW-0560">Oxidoreductase</keyword>